<dbReference type="InterPro" id="IPR018060">
    <property type="entry name" value="HTH_AraC"/>
</dbReference>
<sequence length="297" mass="33650">MLPVNDTMNTLFLDVHQLMKNPGDMPVSLSDGRSNHFFIVYLHEGHGKIEHSNGGVEIKARTVYFLYPGQITYLNDLCARGTAIEFSSGIFNRLNAELYILMTPGMFSPMAINQLTITDDSYQEIEHLLMLMQVECLGISTFRREVLEALLKVFLANLTKKIQLITEASGSSADVDLVTRFLGMIHSNFVTMKKVSDYANKLCISPNYLSTKVRIVTGHSARHHIQQRIVHEAKQHAEKGTKTLKEVAYTLGFEDLSHFSKFFKNITGMNFTDFRNRQWPCSTDKDADLSKSLKAFV</sequence>
<dbReference type="InterPro" id="IPR009057">
    <property type="entry name" value="Homeodomain-like_sf"/>
</dbReference>
<keyword evidence="6" id="KW-1185">Reference proteome</keyword>
<keyword evidence="3" id="KW-0804">Transcription</keyword>
<feature type="domain" description="HTH araC/xylS-type" evidence="4">
    <location>
        <begin position="179"/>
        <end position="277"/>
    </location>
</feature>
<reference evidence="5 6" key="1">
    <citation type="submission" date="2019-12" db="EMBL/GenBank/DDBJ databases">
        <title>Chitinophaga sp. strain ysch24 (GDMCC 1.1355), whole genome shotgun sequence.</title>
        <authorList>
            <person name="Zhang X."/>
        </authorList>
    </citation>
    <scope>NUCLEOTIDE SEQUENCE [LARGE SCALE GENOMIC DNA]</scope>
    <source>
        <strain evidence="6">ysch24</strain>
    </source>
</reference>
<evidence type="ECO:0000259" key="4">
    <source>
        <dbReference type="PROSITE" id="PS01124"/>
    </source>
</evidence>
<comment type="caution">
    <text evidence="5">The sequence shown here is derived from an EMBL/GenBank/DDBJ whole genome shotgun (WGS) entry which is preliminary data.</text>
</comment>
<dbReference type="GO" id="GO:0003700">
    <property type="term" value="F:DNA-binding transcription factor activity"/>
    <property type="evidence" value="ECO:0007669"/>
    <property type="project" value="InterPro"/>
</dbReference>
<accession>A0A7K1U640</accession>
<dbReference type="EMBL" id="WRXN01000005">
    <property type="protein sequence ID" value="MVT09425.1"/>
    <property type="molecule type" value="Genomic_DNA"/>
</dbReference>
<keyword evidence="2" id="KW-0238">DNA-binding</keyword>
<proteinExistence type="predicted"/>
<protein>
    <submittedName>
        <fullName evidence="5">Helix-turn-helix domain-containing protein</fullName>
    </submittedName>
</protein>
<dbReference type="Proteomes" id="UP000461730">
    <property type="component" value="Unassembled WGS sequence"/>
</dbReference>
<dbReference type="PANTHER" id="PTHR43280">
    <property type="entry name" value="ARAC-FAMILY TRANSCRIPTIONAL REGULATOR"/>
    <property type="match status" value="1"/>
</dbReference>
<dbReference type="PROSITE" id="PS01124">
    <property type="entry name" value="HTH_ARAC_FAMILY_2"/>
    <property type="match status" value="1"/>
</dbReference>
<evidence type="ECO:0000313" key="5">
    <source>
        <dbReference type="EMBL" id="MVT09425.1"/>
    </source>
</evidence>
<dbReference type="RefSeq" id="WP_157306871.1">
    <property type="nucleotide sequence ID" value="NZ_WRXN01000005.1"/>
</dbReference>
<dbReference type="Pfam" id="PF12833">
    <property type="entry name" value="HTH_18"/>
    <property type="match status" value="1"/>
</dbReference>
<dbReference type="SMART" id="SM00342">
    <property type="entry name" value="HTH_ARAC"/>
    <property type="match status" value="1"/>
</dbReference>
<dbReference type="SUPFAM" id="SSF46689">
    <property type="entry name" value="Homeodomain-like"/>
    <property type="match status" value="1"/>
</dbReference>
<organism evidence="5 6">
    <name type="scientific">Chitinophaga tropicalis</name>
    <dbReference type="NCBI Taxonomy" id="2683588"/>
    <lineage>
        <taxon>Bacteria</taxon>
        <taxon>Pseudomonadati</taxon>
        <taxon>Bacteroidota</taxon>
        <taxon>Chitinophagia</taxon>
        <taxon>Chitinophagales</taxon>
        <taxon>Chitinophagaceae</taxon>
        <taxon>Chitinophaga</taxon>
    </lineage>
</organism>
<evidence type="ECO:0000313" key="6">
    <source>
        <dbReference type="Proteomes" id="UP000461730"/>
    </source>
</evidence>
<name>A0A7K1U640_9BACT</name>
<evidence type="ECO:0000256" key="3">
    <source>
        <dbReference type="ARBA" id="ARBA00023163"/>
    </source>
</evidence>
<dbReference type="AlphaFoldDB" id="A0A7K1U640"/>
<evidence type="ECO:0000256" key="2">
    <source>
        <dbReference type="ARBA" id="ARBA00023125"/>
    </source>
</evidence>
<dbReference type="GO" id="GO:0043565">
    <property type="term" value="F:sequence-specific DNA binding"/>
    <property type="evidence" value="ECO:0007669"/>
    <property type="project" value="InterPro"/>
</dbReference>
<dbReference type="PANTHER" id="PTHR43280:SF32">
    <property type="entry name" value="TRANSCRIPTIONAL REGULATORY PROTEIN"/>
    <property type="match status" value="1"/>
</dbReference>
<gene>
    <name evidence="5" type="ORF">GO493_14235</name>
</gene>
<keyword evidence="1" id="KW-0805">Transcription regulation</keyword>
<dbReference type="Gene3D" id="1.10.10.60">
    <property type="entry name" value="Homeodomain-like"/>
    <property type="match status" value="1"/>
</dbReference>
<evidence type="ECO:0000256" key="1">
    <source>
        <dbReference type="ARBA" id="ARBA00023015"/>
    </source>
</evidence>